<comment type="caution">
    <text evidence="2">The sequence shown here is derived from an EMBL/GenBank/DDBJ whole genome shotgun (WGS) entry which is preliminary data.</text>
</comment>
<feature type="domain" description="N-acetyltransferase" evidence="1">
    <location>
        <begin position="1"/>
        <end position="104"/>
    </location>
</feature>
<dbReference type="Proteomes" id="UP001212997">
    <property type="component" value="Unassembled WGS sequence"/>
</dbReference>
<evidence type="ECO:0000259" key="1">
    <source>
        <dbReference type="PROSITE" id="PS51186"/>
    </source>
</evidence>
<protein>
    <recommendedName>
        <fullName evidence="1">N-acetyltransferase domain-containing protein</fullName>
    </recommendedName>
</protein>
<dbReference type="InterPro" id="IPR016181">
    <property type="entry name" value="Acyl_CoA_acyltransferase"/>
</dbReference>
<sequence>MEVKEKLEKAIDEAIGARKAEMHCLEIIATSPEKQGRGYGSSLAKLVTDVADAERRDSWLVSCNVAANTVFYNSLGYETVAMFVVGEDNVTWKGAPVVIAIMIRKYTPPSDSNEK</sequence>
<accession>A0AAD5YLU9</accession>
<evidence type="ECO:0000313" key="2">
    <source>
        <dbReference type="EMBL" id="KAJ3488791.1"/>
    </source>
</evidence>
<dbReference type="Pfam" id="PF13508">
    <property type="entry name" value="Acetyltransf_7"/>
    <property type="match status" value="1"/>
</dbReference>
<evidence type="ECO:0000313" key="3">
    <source>
        <dbReference type="Proteomes" id="UP001212997"/>
    </source>
</evidence>
<dbReference type="EMBL" id="JANAWD010000059">
    <property type="protein sequence ID" value="KAJ3488791.1"/>
    <property type="molecule type" value="Genomic_DNA"/>
</dbReference>
<dbReference type="InterPro" id="IPR052523">
    <property type="entry name" value="Trichothecene_AcTrans"/>
</dbReference>
<organism evidence="2 3">
    <name type="scientific">Meripilus lineatus</name>
    <dbReference type="NCBI Taxonomy" id="2056292"/>
    <lineage>
        <taxon>Eukaryota</taxon>
        <taxon>Fungi</taxon>
        <taxon>Dikarya</taxon>
        <taxon>Basidiomycota</taxon>
        <taxon>Agaricomycotina</taxon>
        <taxon>Agaricomycetes</taxon>
        <taxon>Polyporales</taxon>
        <taxon>Meripilaceae</taxon>
        <taxon>Meripilus</taxon>
    </lineage>
</organism>
<dbReference type="InterPro" id="IPR000182">
    <property type="entry name" value="GNAT_dom"/>
</dbReference>
<dbReference type="GO" id="GO:0016747">
    <property type="term" value="F:acyltransferase activity, transferring groups other than amino-acyl groups"/>
    <property type="evidence" value="ECO:0007669"/>
    <property type="project" value="InterPro"/>
</dbReference>
<dbReference type="PANTHER" id="PTHR42791:SF1">
    <property type="entry name" value="N-ACETYLTRANSFERASE DOMAIN-CONTAINING PROTEIN"/>
    <property type="match status" value="1"/>
</dbReference>
<dbReference type="Gene3D" id="3.40.630.30">
    <property type="match status" value="1"/>
</dbReference>
<dbReference type="PANTHER" id="PTHR42791">
    <property type="entry name" value="GNAT FAMILY ACETYLTRANSFERASE"/>
    <property type="match status" value="1"/>
</dbReference>
<proteinExistence type="predicted"/>
<name>A0AAD5YLU9_9APHY</name>
<dbReference type="AlphaFoldDB" id="A0AAD5YLU9"/>
<keyword evidence="3" id="KW-1185">Reference proteome</keyword>
<reference evidence="2" key="1">
    <citation type="submission" date="2022-07" db="EMBL/GenBank/DDBJ databases">
        <title>Genome Sequence of Physisporinus lineatus.</title>
        <authorList>
            <person name="Buettner E."/>
        </authorList>
    </citation>
    <scope>NUCLEOTIDE SEQUENCE</scope>
    <source>
        <strain evidence="2">VT162</strain>
    </source>
</reference>
<gene>
    <name evidence="2" type="ORF">NLI96_g2577</name>
</gene>
<dbReference type="PROSITE" id="PS51186">
    <property type="entry name" value="GNAT"/>
    <property type="match status" value="1"/>
</dbReference>
<dbReference type="SUPFAM" id="SSF55729">
    <property type="entry name" value="Acyl-CoA N-acyltransferases (Nat)"/>
    <property type="match status" value="1"/>
</dbReference>